<sequence length="66" mass="7691">MELRTSIRENIEETSIREAKWSGKFEKLVKAIDDLKGEAIQRYQENLECRISHLVSKKPRTDGAED</sequence>
<name>A0A2P5BBR2_PARAD</name>
<gene>
    <name evidence="1" type="ORF">PanWU01x14_253520</name>
</gene>
<protein>
    <submittedName>
        <fullName evidence="1">Uncharacterized protein</fullName>
    </submittedName>
</protein>
<organism evidence="1 2">
    <name type="scientific">Parasponia andersonii</name>
    <name type="common">Sponia andersonii</name>
    <dbReference type="NCBI Taxonomy" id="3476"/>
    <lineage>
        <taxon>Eukaryota</taxon>
        <taxon>Viridiplantae</taxon>
        <taxon>Streptophyta</taxon>
        <taxon>Embryophyta</taxon>
        <taxon>Tracheophyta</taxon>
        <taxon>Spermatophyta</taxon>
        <taxon>Magnoliopsida</taxon>
        <taxon>eudicotyledons</taxon>
        <taxon>Gunneridae</taxon>
        <taxon>Pentapetalae</taxon>
        <taxon>rosids</taxon>
        <taxon>fabids</taxon>
        <taxon>Rosales</taxon>
        <taxon>Cannabaceae</taxon>
        <taxon>Parasponia</taxon>
    </lineage>
</organism>
<proteinExistence type="predicted"/>
<keyword evidence="2" id="KW-1185">Reference proteome</keyword>
<dbReference type="AlphaFoldDB" id="A0A2P5BBR2"/>
<evidence type="ECO:0000313" key="1">
    <source>
        <dbReference type="EMBL" id="PON46228.1"/>
    </source>
</evidence>
<dbReference type="EMBL" id="JXTB01000316">
    <property type="protein sequence ID" value="PON46228.1"/>
    <property type="molecule type" value="Genomic_DNA"/>
</dbReference>
<reference evidence="2" key="1">
    <citation type="submission" date="2016-06" db="EMBL/GenBank/DDBJ databases">
        <title>Parallel loss of symbiosis genes in relatives of nitrogen-fixing non-legume Parasponia.</title>
        <authorList>
            <person name="Van Velzen R."/>
            <person name="Holmer R."/>
            <person name="Bu F."/>
            <person name="Rutten L."/>
            <person name="Van Zeijl A."/>
            <person name="Liu W."/>
            <person name="Santuari L."/>
            <person name="Cao Q."/>
            <person name="Sharma T."/>
            <person name="Shen D."/>
            <person name="Roswanjaya Y."/>
            <person name="Wardhani T."/>
            <person name="Kalhor M.S."/>
            <person name="Jansen J."/>
            <person name="Van den Hoogen J."/>
            <person name="Gungor B."/>
            <person name="Hartog M."/>
            <person name="Hontelez J."/>
            <person name="Verver J."/>
            <person name="Yang W.-C."/>
            <person name="Schijlen E."/>
            <person name="Repin R."/>
            <person name="Schilthuizen M."/>
            <person name="Schranz E."/>
            <person name="Heidstra R."/>
            <person name="Miyata K."/>
            <person name="Fedorova E."/>
            <person name="Kohlen W."/>
            <person name="Bisseling T."/>
            <person name="Smit S."/>
            <person name="Geurts R."/>
        </authorList>
    </citation>
    <scope>NUCLEOTIDE SEQUENCE [LARGE SCALE GENOMIC DNA]</scope>
    <source>
        <strain evidence="2">cv. WU1-14</strain>
    </source>
</reference>
<dbReference type="Proteomes" id="UP000237105">
    <property type="component" value="Unassembled WGS sequence"/>
</dbReference>
<comment type="caution">
    <text evidence="1">The sequence shown here is derived from an EMBL/GenBank/DDBJ whole genome shotgun (WGS) entry which is preliminary data.</text>
</comment>
<evidence type="ECO:0000313" key="2">
    <source>
        <dbReference type="Proteomes" id="UP000237105"/>
    </source>
</evidence>
<accession>A0A2P5BBR2</accession>